<keyword evidence="3" id="KW-1185">Reference proteome</keyword>
<evidence type="ECO:0000256" key="1">
    <source>
        <dbReference type="SAM" id="Phobius"/>
    </source>
</evidence>
<keyword evidence="1" id="KW-1133">Transmembrane helix</keyword>
<sequence length="90" mass="9934">MTPIIVAASDSGADAGSFVLLTLVAFVAYVVHCLVWPFRACRKCGGAGRFRSPSGRAWRYCDRCGGRAAQVRLGRRLWTYLANTRSRSKH</sequence>
<proteinExistence type="predicted"/>
<reference evidence="2" key="1">
    <citation type="submission" date="2019-12" db="EMBL/GenBank/DDBJ databases">
        <title>Actinomadura physcomitrii sp. nov., a novel actinomycete isolated from moss [Physcomitrium sphaericum (Ludw) Fuernr].</title>
        <authorList>
            <person name="Zhuang X."/>
        </authorList>
    </citation>
    <scope>NUCLEOTIDE SEQUENCE [LARGE SCALE GENOMIC DNA]</scope>
    <source>
        <strain evidence="2">LD22</strain>
    </source>
</reference>
<dbReference type="RefSeq" id="WP_151593841.1">
    <property type="nucleotide sequence ID" value="NZ_WBMS02000009.1"/>
</dbReference>
<dbReference type="EMBL" id="WBMS02000009">
    <property type="protein sequence ID" value="MWA01325.1"/>
    <property type="molecule type" value="Genomic_DNA"/>
</dbReference>
<name>A0A6I4MAA1_9ACTN</name>
<feature type="transmembrane region" description="Helical" evidence="1">
    <location>
        <begin position="18"/>
        <end position="38"/>
    </location>
</feature>
<keyword evidence="1" id="KW-0812">Transmembrane</keyword>
<evidence type="ECO:0000313" key="3">
    <source>
        <dbReference type="Proteomes" id="UP000462055"/>
    </source>
</evidence>
<organism evidence="2 3">
    <name type="scientific">Actinomadura physcomitrii</name>
    <dbReference type="NCBI Taxonomy" id="2650748"/>
    <lineage>
        <taxon>Bacteria</taxon>
        <taxon>Bacillati</taxon>
        <taxon>Actinomycetota</taxon>
        <taxon>Actinomycetes</taxon>
        <taxon>Streptosporangiales</taxon>
        <taxon>Thermomonosporaceae</taxon>
        <taxon>Actinomadura</taxon>
    </lineage>
</organism>
<dbReference type="Proteomes" id="UP000462055">
    <property type="component" value="Unassembled WGS sequence"/>
</dbReference>
<evidence type="ECO:0000313" key="2">
    <source>
        <dbReference type="EMBL" id="MWA01325.1"/>
    </source>
</evidence>
<gene>
    <name evidence="2" type="ORF">F8568_013210</name>
</gene>
<accession>A0A6I4MAA1</accession>
<keyword evidence="1" id="KW-0472">Membrane</keyword>
<protein>
    <submittedName>
        <fullName evidence="2">Uncharacterized protein</fullName>
    </submittedName>
</protein>
<dbReference type="AlphaFoldDB" id="A0A6I4MAA1"/>
<comment type="caution">
    <text evidence="2">The sequence shown here is derived from an EMBL/GenBank/DDBJ whole genome shotgun (WGS) entry which is preliminary data.</text>
</comment>